<feature type="chain" id="PRO_5046822249" evidence="1">
    <location>
        <begin position="44"/>
        <end position="377"/>
    </location>
</feature>
<accession>A0ABT3P3B8</accession>
<keyword evidence="3" id="KW-1185">Reference proteome</keyword>
<sequence>MSIQKNLFQASVTTRQSNQKITHKIKLKSLILSAAFVVTAAQAASAYANQCSTYENNLKGPVAKWDFNAGDDPAVANGIVSWVNDHGGLKAVPNTPYQGIEFSFKGKEIELDSSSEWRYKFNAPISSTWEHLTIYQPTNFYHRAAIRIDVTPGFDPSIWKEGDNVITDDNIQAKVVKADEKYLYVMDYDQKFSRFWGSGTEIFNIDSNATAISQGARSLVNNNKLSTQWQGRYSNAGMTMETESYPPLKGYENGVSYCRPVVNTSESHRTSGTVRNGLGDAAECFHPRDNGTVVELVIERVRSSSLEAKDGSYRIWKKTESTDWVMIFERTDLTAYQPDNYFTDGYVFGWSNSGYQEDTSFYLLGWEMWSEKPDFLY</sequence>
<keyword evidence="1" id="KW-0732">Signal</keyword>
<gene>
    <name evidence="2" type="ORF">OPS25_01925</name>
</gene>
<name>A0ABT3P3B8_9ALTE</name>
<dbReference type="Proteomes" id="UP001142810">
    <property type="component" value="Unassembled WGS sequence"/>
</dbReference>
<proteinExistence type="predicted"/>
<dbReference type="EMBL" id="JAPFRD010000002">
    <property type="protein sequence ID" value="MCW8107262.1"/>
    <property type="molecule type" value="Genomic_DNA"/>
</dbReference>
<protein>
    <submittedName>
        <fullName evidence="2">Uncharacterized protein</fullName>
    </submittedName>
</protein>
<feature type="signal peptide" evidence="1">
    <location>
        <begin position="1"/>
        <end position="43"/>
    </location>
</feature>
<reference evidence="2" key="1">
    <citation type="submission" date="2022-11" db="EMBL/GenBank/DDBJ databases">
        <title>Alteromonas sp. nov., isolated from sea water of the Qingdao.</title>
        <authorList>
            <person name="Wang Q."/>
        </authorList>
    </citation>
    <scope>NUCLEOTIDE SEQUENCE</scope>
    <source>
        <strain evidence="2">ASW11-7</strain>
    </source>
</reference>
<comment type="caution">
    <text evidence="2">The sequence shown here is derived from an EMBL/GenBank/DDBJ whole genome shotgun (WGS) entry which is preliminary data.</text>
</comment>
<organism evidence="2 3">
    <name type="scientific">Alteromonas aquimaris</name>
    <dbReference type="NCBI Taxonomy" id="2998417"/>
    <lineage>
        <taxon>Bacteria</taxon>
        <taxon>Pseudomonadati</taxon>
        <taxon>Pseudomonadota</taxon>
        <taxon>Gammaproteobacteria</taxon>
        <taxon>Alteromonadales</taxon>
        <taxon>Alteromonadaceae</taxon>
        <taxon>Alteromonas/Salinimonas group</taxon>
        <taxon>Alteromonas</taxon>
    </lineage>
</organism>
<evidence type="ECO:0000256" key="1">
    <source>
        <dbReference type="SAM" id="SignalP"/>
    </source>
</evidence>
<evidence type="ECO:0000313" key="3">
    <source>
        <dbReference type="Proteomes" id="UP001142810"/>
    </source>
</evidence>
<evidence type="ECO:0000313" key="2">
    <source>
        <dbReference type="EMBL" id="MCW8107262.1"/>
    </source>
</evidence>
<dbReference type="RefSeq" id="WP_265615960.1">
    <property type="nucleotide sequence ID" value="NZ_JAPFRD010000002.1"/>
</dbReference>